<gene>
    <name evidence="1" type="ORF">UFOPK3423_00387</name>
</gene>
<accession>A0A6J7D148</accession>
<name>A0A6J7D148_9ZZZZ</name>
<evidence type="ECO:0000313" key="1">
    <source>
        <dbReference type="EMBL" id="CAB4863901.1"/>
    </source>
</evidence>
<dbReference type="AlphaFoldDB" id="A0A6J7D148"/>
<proteinExistence type="predicted"/>
<protein>
    <submittedName>
        <fullName evidence="1">Unannotated protein</fullName>
    </submittedName>
</protein>
<organism evidence="1">
    <name type="scientific">freshwater metagenome</name>
    <dbReference type="NCBI Taxonomy" id="449393"/>
    <lineage>
        <taxon>unclassified sequences</taxon>
        <taxon>metagenomes</taxon>
        <taxon>ecological metagenomes</taxon>
    </lineage>
</organism>
<sequence length="232" mass="23252">MERTRLIIIPLAVIGAIAIALPAFGAPSPDVLAKRALGLAKKSDARSKKAYSRATQARTTARSAAASAGRTTVIKRTSVAVSATNADLDTALAAATKVPLASVGGLTMYGKCVKETSNPSNPGVYGRIFVSTTEAGSVFSSDENDSGNGYFGPATAEAQRAIASVVSYAGFSDPGTLNLSDAQKGGFAVMAPSGTSLYGMTVVGTKVGSPTAGDGAFGAGDRCIFGGYVIGA</sequence>
<reference evidence="1" key="1">
    <citation type="submission" date="2020-05" db="EMBL/GenBank/DDBJ databases">
        <authorList>
            <person name="Chiriac C."/>
            <person name="Salcher M."/>
            <person name="Ghai R."/>
            <person name="Kavagutti S V."/>
        </authorList>
    </citation>
    <scope>NUCLEOTIDE SEQUENCE</scope>
</reference>
<dbReference type="EMBL" id="CAFBLQ010000027">
    <property type="protein sequence ID" value="CAB4863901.1"/>
    <property type="molecule type" value="Genomic_DNA"/>
</dbReference>